<keyword evidence="1" id="KW-0812">Transmembrane</keyword>
<feature type="domain" description="FecR protein" evidence="2">
    <location>
        <begin position="125"/>
        <end position="221"/>
    </location>
</feature>
<dbReference type="RefSeq" id="WP_122204009.1">
    <property type="nucleotide sequence ID" value="NZ_QSII01000003.1"/>
</dbReference>
<evidence type="ECO:0000256" key="1">
    <source>
        <dbReference type="SAM" id="Phobius"/>
    </source>
</evidence>
<evidence type="ECO:0000313" key="5">
    <source>
        <dbReference type="Proteomes" id="UP000286260"/>
    </source>
</evidence>
<accession>A0A3R6BBY0</accession>
<evidence type="ECO:0000313" key="4">
    <source>
        <dbReference type="EMBL" id="RHC89124.1"/>
    </source>
</evidence>
<proteinExistence type="predicted"/>
<evidence type="ECO:0000259" key="2">
    <source>
        <dbReference type="Pfam" id="PF04773"/>
    </source>
</evidence>
<dbReference type="InterPro" id="IPR032508">
    <property type="entry name" value="FecR_C"/>
</dbReference>
<dbReference type="GO" id="GO:0016989">
    <property type="term" value="F:sigma factor antagonist activity"/>
    <property type="evidence" value="ECO:0007669"/>
    <property type="project" value="TreeGrafter"/>
</dbReference>
<dbReference type="InterPro" id="IPR006860">
    <property type="entry name" value="FecR"/>
</dbReference>
<sequence>MESENTYMIIDGPDSSVVLRYIWNTASEEEKAQVDVWLKEDPEHEKVLLQIARIYYANQTRERIASRNSLRAYQKVQKKMQVHVRRFFLKRVSVYAACFLLGLIISSVIYWKKQDNVYLPSQVITIQANAGMRTHLDLPDGTVAYLNSGSTLSYPLPFDKNVRRVSLSGEAYFEVTHNPEQPFVVSVQDDRMRVKVHGTEFNVEAYEQESQIQTTLVSGSIDIEVVENGQVAKKVHLNPSDKAIYDVTKDKINIFPVNTEYETSWINGRLVFKNMPLPQVLKKLSYFYNVKFDVQDDIINSYYFTGTFQDKQLSQVLDYLKITSQIDYEIKTTRSDDSHKIQQSVVVLKN</sequence>
<comment type="caution">
    <text evidence="4">The sequence shown here is derived from an EMBL/GenBank/DDBJ whole genome shotgun (WGS) entry which is preliminary data.</text>
</comment>
<dbReference type="AlphaFoldDB" id="A0A3R6BBY0"/>
<name>A0A3R6BBY0_9BACT</name>
<feature type="transmembrane region" description="Helical" evidence="1">
    <location>
        <begin position="88"/>
        <end position="111"/>
    </location>
</feature>
<dbReference type="Pfam" id="PF16344">
    <property type="entry name" value="FecR_C"/>
    <property type="match status" value="1"/>
</dbReference>
<keyword evidence="1" id="KW-0472">Membrane</keyword>
<feature type="domain" description="Protein FecR C-terminal" evidence="3">
    <location>
        <begin position="269"/>
        <end position="332"/>
    </location>
</feature>
<dbReference type="Gene3D" id="3.55.50.30">
    <property type="match status" value="1"/>
</dbReference>
<organism evidence="4 5">
    <name type="scientific">Parabacteroides merdae</name>
    <dbReference type="NCBI Taxonomy" id="46503"/>
    <lineage>
        <taxon>Bacteria</taxon>
        <taxon>Pseudomonadati</taxon>
        <taxon>Bacteroidota</taxon>
        <taxon>Bacteroidia</taxon>
        <taxon>Bacteroidales</taxon>
        <taxon>Tannerellaceae</taxon>
        <taxon>Parabacteroides</taxon>
    </lineage>
</organism>
<protein>
    <submittedName>
        <fullName evidence="4">FecR family protein</fullName>
    </submittedName>
</protein>
<dbReference type="Proteomes" id="UP000286260">
    <property type="component" value="Unassembled WGS sequence"/>
</dbReference>
<dbReference type="EMBL" id="QSII01000003">
    <property type="protein sequence ID" value="RHC89124.1"/>
    <property type="molecule type" value="Genomic_DNA"/>
</dbReference>
<gene>
    <name evidence="4" type="ORF">DW828_04165</name>
</gene>
<dbReference type="PANTHER" id="PTHR30273">
    <property type="entry name" value="PERIPLASMIC SIGNAL SENSOR AND SIGMA FACTOR ACTIVATOR FECR-RELATED"/>
    <property type="match status" value="1"/>
</dbReference>
<dbReference type="InterPro" id="IPR012373">
    <property type="entry name" value="Ferrdict_sens_TM"/>
</dbReference>
<dbReference type="PIRSF" id="PIRSF018266">
    <property type="entry name" value="FecR"/>
    <property type="match status" value="1"/>
</dbReference>
<reference evidence="4 5" key="1">
    <citation type="submission" date="2018-08" db="EMBL/GenBank/DDBJ databases">
        <title>A genome reference for cultivated species of the human gut microbiota.</title>
        <authorList>
            <person name="Zou Y."/>
            <person name="Xue W."/>
            <person name="Luo G."/>
        </authorList>
    </citation>
    <scope>NUCLEOTIDE SEQUENCE [LARGE SCALE GENOMIC DNA]</scope>
    <source>
        <strain evidence="4 5">AM34-17</strain>
    </source>
</reference>
<evidence type="ECO:0000259" key="3">
    <source>
        <dbReference type="Pfam" id="PF16344"/>
    </source>
</evidence>
<dbReference type="Pfam" id="PF04773">
    <property type="entry name" value="FecR"/>
    <property type="match status" value="1"/>
</dbReference>
<dbReference type="Gene3D" id="2.60.120.1440">
    <property type="match status" value="1"/>
</dbReference>
<keyword evidence="1" id="KW-1133">Transmembrane helix</keyword>
<dbReference type="PANTHER" id="PTHR30273:SF2">
    <property type="entry name" value="PROTEIN FECR"/>
    <property type="match status" value="1"/>
</dbReference>